<evidence type="ECO:0000256" key="1">
    <source>
        <dbReference type="SAM" id="SignalP"/>
    </source>
</evidence>
<reference evidence="3" key="1">
    <citation type="submission" date="2018-11" db="EMBL/GenBank/DDBJ databases">
        <title>Henneguya salminicola genome and transcriptome.</title>
        <authorList>
            <person name="Yahalomi D."/>
            <person name="Atkinson S.D."/>
            <person name="Neuhof M."/>
            <person name="Chang E.S."/>
            <person name="Philippe H."/>
            <person name="Cartwright P."/>
            <person name="Bartholomew J.L."/>
            <person name="Huchon D."/>
        </authorList>
    </citation>
    <scope>NUCLEOTIDE SEQUENCE</scope>
    <source>
        <strain evidence="3">Hz1</strain>
        <tissue evidence="3">Whole</tissue>
    </source>
</reference>
<evidence type="ECO:0000313" key="3">
    <source>
        <dbReference type="EMBL" id="NDJ94068.1"/>
    </source>
</evidence>
<keyword evidence="1" id="KW-0732">Signal</keyword>
<dbReference type="InterPro" id="IPR014756">
    <property type="entry name" value="Ig_E-set"/>
</dbReference>
<accession>A0A6G3MJ35</accession>
<dbReference type="EMBL" id="GHBP01006351">
    <property type="protein sequence ID" value="NDJ94068.1"/>
    <property type="molecule type" value="Transcribed_RNA"/>
</dbReference>
<name>A0A6G3MJ35_HENSL</name>
<sequence length="157" mass="18527">MIRLQQFISLILYISSVFSMDSYWKICDNYEPKSKIHFINITGCDNNECNFHGHQQISIYSEFTALKKCRHLTVSFTAIAFYRRYDIPGYDTNGCHSLFPKCPLFIKKTYDYKTKIEIPFIPIPVTIKIRVEAKDGTYYMIFCFVFNGSINLRHEKD</sequence>
<proteinExistence type="predicted"/>
<dbReference type="Pfam" id="PF02221">
    <property type="entry name" value="E1_DerP2_DerF2"/>
    <property type="match status" value="1"/>
</dbReference>
<dbReference type="InterPro" id="IPR003172">
    <property type="entry name" value="ML_dom"/>
</dbReference>
<dbReference type="SMART" id="SM00737">
    <property type="entry name" value="ML"/>
    <property type="match status" value="1"/>
</dbReference>
<feature type="signal peptide" evidence="1">
    <location>
        <begin position="1"/>
        <end position="19"/>
    </location>
</feature>
<feature type="domain" description="MD-2-related lipid-recognition" evidence="2">
    <location>
        <begin position="24"/>
        <end position="148"/>
    </location>
</feature>
<organism evidence="3">
    <name type="scientific">Henneguya salminicola</name>
    <name type="common">Myxosporean</name>
    <dbReference type="NCBI Taxonomy" id="69463"/>
    <lineage>
        <taxon>Eukaryota</taxon>
        <taxon>Metazoa</taxon>
        <taxon>Cnidaria</taxon>
        <taxon>Myxozoa</taxon>
        <taxon>Myxosporea</taxon>
        <taxon>Bivalvulida</taxon>
        <taxon>Platysporina</taxon>
        <taxon>Myxobolidae</taxon>
        <taxon>Henneguya</taxon>
    </lineage>
</organism>
<dbReference type="Gene3D" id="2.60.40.770">
    <property type="match status" value="1"/>
</dbReference>
<feature type="chain" id="PRO_5026213002" evidence="1">
    <location>
        <begin position="20"/>
        <end position="157"/>
    </location>
</feature>
<dbReference type="SUPFAM" id="SSF81296">
    <property type="entry name" value="E set domains"/>
    <property type="match status" value="1"/>
</dbReference>
<protein>
    <submittedName>
        <fullName evidence="3">Mite group 2 allergen Lep d 2 (Trinotate prediction)</fullName>
    </submittedName>
</protein>
<evidence type="ECO:0000259" key="2">
    <source>
        <dbReference type="SMART" id="SM00737"/>
    </source>
</evidence>
<dbReference type="AlphaFoldDB" id="A0A6G3MJ35"/>